<dbReference type="InterPro" id="IPR007848">
    <property type="entry name" value="Small_mtfrase_dom"/>
</dbReference>
<name>A0A4R1N1N7_9FIRM</name>
<keyword evidence="2" id="KW-0808">Transferase</keyword>
<comment type="caution">
    <text evidence="2">The sequence shown here is derived from an EMBL/GenBank/DDBJ whole genome shotgun (WGS) entry which is preliminary data.</text>
</comment>
<dbReference type="EMBL" id="SMGQ01000001">
    <property type="protein sequence ID" value="TCL00040.1"/>
    <property type="molecule type" value="Genomic_DNA"/>
</dbReference>
<reference evidence="2 3" key="1">
    <citation type="submission" date="2019-03" db="EMBL/GenBank/DDBJ databases">
        <title>Genomic Encyclopedia of Type Strains, Phase IV (KMG-IV): sequencing the most valuable type-strain genomes for metagenomic binning, comparative biology and taxonomic classification.</title>
        <authorList>
            <person name="Goeker M."/>
        </authorList>
    </citation>
    <scope>NUCLEOTIDE SEQUENCE [LARGE SCALE GENOMIC DNA]</scope>
    <source>
        <strain evidence="2 3">DSM 24176</strain>
    </source>
</reference>
<dbReference type="InterPro" id="IPR029063">
    <property type="entry name" value="SAM-dependent_MTases_sf"/>
</dbReference>
<dbReference type="PANTHER" id="PTHR47739:SF1">
    <property type="entry name" value="TRNA1(VAL) (ADENINE(37)-N6)-METHYLTRANSFERASE"/>
    <property type="match status" value="1"/>
</dbReference>
<evidence type="ECO:0000259" key="1">
    <source>
        <dbReference type="Pfam" id="PF05175"/>
    </source>
</evidence>
<dbReference type="CDD" id="cd02440">
    <property type="entry name" value="AdoMet_MTases"/>
    <property type="match status" value="1"/>
</dbReference>
<dbReference type="GO" id="GO:0032259">
    <property type="term" value="P:methylation"/>
    <property type="evidence" value="ECO:0007669"/>
    <property type="project" value="UniProtKB-KW"/>
</dbReference>
<dbReference type="AlphaFoldDB" id="A0A4R1N1N7"/>
<dbReference type="Gene3D" id="3.40.50.150">
    <property type="entry name" value="Vaccinia Virus protein VP39"/>
    <property type="match status" value="1"/>
</dbReference>
<evidence type="ECO:0000313" key="3">
    <source>
        <dbReference type="Proteomes" id="UP000294545"/>
    </source>
</evidence>
<dbReference type="GO" id="GO:0008168">
    <property type="term" value="F:methyltransferase activity"/>
    <property type="evidence" value="ECO:0007669"/>
    <property type="project" value="UniProtKB-KW"/>
</dbReference>
<evidence type="ECO:0000313" key="2">
    <source>
        <dbReference type="EMBL" id="TCL00040.1"/>
    </source>
</evidence>
<gene>
    <name evidence="2" type="ORF">EDC19_0020</name>
</gene>
<dbReference type="Pfam" id="PF05175">
    <property type="entry name" value="MTS"/>
    <property type="match status" value="1"/>
</dbReference>
<sequence length="254" mass="29013">MMQVELKDGERIDNLERNNYRIIQHPKGFCFGMDAVLLTGFVDGNTKGKVLDLGTGTGIIPILLEAKTQADHFTGLEIQDQSVDMAKRSIQLNNLENKIQIIKGDIKNAFSYFPLASFDIITSNPPYMINNSGYKNINEPKTIARHEILCNLEDVIKASSKLVKVGGKVYFVHRPNRLTEMMVLMKSYQLEPKRIRFVHPYHNKPANMVLIEGIRHGKSLVEVEKPLIVYEKEGTYTQEIYDIYGMTKGETYER</sequence>
<keyword evidence="3" id="KW-1185">Reference proteome</keyword>
<proteinExistence type="predicted"/>
<organism evidence="2 3">
    <name type="scientific">Natranaerovirga hydrolytica</name>
    <dbReference type="NCBI Taxonomy" id="680378"/>
    <lineage>
        <taxon>Bacteria</taxon>
        <taxon>Bacillati</taxon>
        <taxon>Bacillota</taxon>
        <taxon>Clostridia</taxon>
        <taxon>Lachnospirales</taxon>
        <taxon>Natranaerovirgaceae</taxon>
        <taxon>Natranaerovirga</taxon>
    </lineage>
</organism>
<dbReference type="InterPro" id="IPR050210">
    <property type="entry name" value="tRNA_Adenine-N(6)_MTase"/>
</dbReference>
<keyword evidence="2" id="KW-0489">Methyltransferase</keyword>
<feature type="domain" description="Methyltransferase small" evidence="1">
    <location>
        <begin position="37"/>
        <end position="132"/>
    </location>
</feature>
<protein>
    <submittedName>
        <fullName evidence="2">tRNA1(Val) A37 N6-methylase TrmN6</fullName>
    </submittedName>
</protein>
<accession>A0A4R1N1N7</accession>
<dbReference type="Proteomes" id="UP000294545">
    <property type="component" value="Unassembled WGS sequence"/>
</dbReference>
<dbReference type="SUPFAM" id="SSF53335">
    <property type="entry name" value="S-adenosyl-L-methionine-dependent methyltransferases"/>
    <property type="match status" value="1"/>
</dbReference>
<dbReference type="PANTHER" id="PTHR47739">
    <property type="entry name" value="TRNA1(VAL) (ADENINE(37)-N6)-METHYLTRANSFERASE"/>
    <property type="match status" value="1"/>
</dbReference>